<gene>
    <name evidence="1" type="ORF">AKJ65_02815</name>
</gene>
<sequence>MSEENLGFEDMDHRRYYDWLGEDEWNRRKKSFLNSLELKKYLVLSEQIPARRRKNFRCQRWSRAIRNLAVRNRTRESKRERSWNILKRRRN</sequence>
<dbReference type="EMBL" id="LHXO01000029">
    <property type="protein sequence ID" value="KXA94991.1"/>
    <property type="molecule type" value="Genomic_DNA"/>
</dbReference>
<evidence type="ECO:0000313" key="1">
    <source>
        <dbReference type="EMBL" id="KXA94991.1"/>
    </source>
</evidence>
<dbReference type="AlphaFoldDB" id="A0A133ULC1"/>
<protein>
    <submittedName>
        <fullName evidence="1">Uncharacterized protein</fullName>
    </submittedName>
</protein>
<accession>A0A133ULC1</accession>
<dbReference type="Proteomes" id="UP000070284">
    <property type="component" value="Unassembled WGS sequence"/>
</dbReference>
<comment type="caution">
    <text evidence="1">The sequence shown here is derived from an EMBL/GenBank/DDBJ whole genome shotgun (WGS) entry which is preliminary data.</text>
</comment>
<organism evidence="1 2">
    <name type="scientific">candidate division MSBL1 archaeon SCGC-AAA259E19</name>
    <dbReference type="NCBI Taxonomy" id="1698264"/>
    <lineage>
        <taxon>Archaea</taxon>
        <taxon>Methanobacteriati</taxon>
        <taxon>Methanobacteriota</taxon>
        <taxon>candidate division MSBL1</taxon>
    </lineage>
</organism>
<proteinExistence type="predicted"/>
<keyword evidence="2" id="KW-1185">Reference proteome</keyword>
<name>A0A133ULC1_9EURY</name>
<evidence type="ECO:0000313" key="2">
    <source>
        <dbReference type="Proteomes" id="UP000070284"/>
    </source>
</evidence>
<reference evidence="1 2" key="1">
    <citation type="journal article" date="2016" name="Sci. Rep.">
        <title>Metabolic traits of an uncultured archaeal lineage -MSBL1- from brine pools of the Red Sea.</title>
        <authorList>
            <person name="Mwirichia R."/>
            <person name="Alam I."/>
            <person name="Rashid M."/>
            <person name="Vinu M."/>
            <person name="Ba-Alawi W."/>
            <person name="Anthony Kamau A."/>
            <person name="Kamanda Ngugi D."/>
            <person name="Goker M."/>
            <person name="Klenk H.P."/>
            <person name="Bajic V."/>
            <person name="Stingl U."/>
        </authorList>
    </citation>
    <scope>NUCLEOTIDE SEQUENCE [LARGE SCALE GENOMIC DNA]</scope>
    <source>
        <strain evidence="1">SCGC-AAA259E19</strain>
    </source>
</reference>